<evidence type="ECO:0000256" key="3">
    <source>
        <dbReference type="ARBA" id="ARBA00022729"/>
    </source>
</evidence>
<comment type="caution">
    <text evidence="6">The sequence shown here is derived from an EMBL/GenBank/DDBJ whole genome shotgun (WGS) entry which is preliminary data.</text>
</comment>
<dbReference type="Gene3D" id="3.40.50.2300">
    <property type="match status" value="2"/>
</dbReference>
<dbReference type="PROSITE" id="PS51257">
    <property type="entry name" value="PROKAR_LIPOPROTEIN"/>
    <property type="match status" value="1"/>
</dbReference>
<reference evidence="6 7" key="1">
    <citation type="submission" date="2016-05" db="EMBL/GenBank/DDBJ databases">
        <title>Microbial solvent formation.</title>
        <authorList>
            <person name="Poehlein A."/>
            <person name="Montoya Solano J.D."/>
            <person name="Flitsch S."/>
            <person name="Krabben P."/>
            <person name="Duerre P."/>
            <person name="Daniel R."/>
        </authorList>
    </citation>
    <scope>NUCLEOTIDE SEQUENCE [LARGE SCALE GENOMIC DNA]</scope>
    <source>
        <strain evidence="6 7">L1-8</strain>
    </source>
</reference>
<dbReference type="Pfam" id="PF13407">
    <property type="entry name" value="Peripla_BP_4"/>
    <property type="match status" value="1"/>
</dbReference>
<feature type="signal peptide" evidence="4">
    <location>
        <begin position="1"/>
        <end position="23"/>
    </location>
</feature>
<dbReference type="SUPFAM" id="SSF53822">
    <property type="entry name" value="Periplasmic binding protein-like I"/>
    <property type="match status" value="1"/>
</dbReference>
<proteinExistence type="inferred from homology"/>
<sequence length="308" mass="32828">MKRKSLKALALSMFCILVMCLFSGCSSRNDKKTIGLVLSTLDNPFFVSIKNGAETRAKELGYNLIVLNSENDPAKERSNVEDLIQVGVVALLINPTDSDAVSSSIKVANQKNVPVITLDRKANEGNVAAHIASDNVAGGASAAEFALSKLKDKDKIKVVELQGTPGASATRDRGKGFDEDITKDSRITIVSSQSADFDREKGLKVMENIIQAVPDFDVVFSQNDEMALGAAKALKTAKKDVVIIGFDGNLDAEDAILGGTMTATVAQQPEEIGAIGVDISKKIDNGEKIDKDIAASTKILTKDDLKNN</sequence>
<dbReference type="InterPro" id="IPR028082">
    <property type="entry name" value="Peripla_BP_I"/>
</dbReference>
<dbReference type="PANTHER" id="PTHR46847">
    <property type="entry name" value="D-ALLOSE-BINDING PERIPLASMIC PROTEIN-RELATED"/>
    <property type="match status" value="1"/>
</dbReference>
<dbReference type="InterPro" id="IPR025997">
    <property type="entry name" value="SBP_2_dom"/>
</dbReference>
<feature type="chain" id="PRO_5039694218" evidence="4">
    <location>
        <begin position="24"/>
        <end position="308"/>
    </location>
</feature>
<feature type="domain" description="Periplasmic binding protein" evidence="5">
    <location>
        <begin position="34"/>
        <end position="287"/>
    </location>
</feature>
<protein>
    <submittedName>
        <fullName evidence="6">D-ribose-binding periplasmic protein</fullName>
    </submittedName>
</protein>
<dbReference type="GO" id="GO:0030313">
    <property type="term" value="C:cell envelope"/>
    <property type="evidence" value="ECO:0007669"/>
    <property type="project" value="UniProtKB-SubCell"/>
</dbReference>
<name>A0A1S8NBS0_CLOSA</name>
<dbReference type="AlphaFoldDB" id="A0A1S8NBS0"/>
<dbReference type="PANTHER" id="PTHR46847:SF1">
    <property type="entry name" value="D-ALLOSE-BINDING PERIPLASMIC PROTEIN-RELATED"/>
    <property type="match status" value="1"/>
</dbReference>
<organism evidence="6 7">
    <name type="scientific">Clostridium saccharobutylicum</name>
    <dbReference type="NCBI Taxonomy" id="169679"/>
    <lineage>
        <taxon>Bacteria</taxon>
        <taxon>Bacillati</taxon>
        <taxon>Bacillota</taxon>
        <taxon>Clostridia</taxon>
        <taxon>Eubacteriales</taxon>
        <taxon>Clostridiaceae</taxon>
        <taxon>Clostridium</taxon>
    </lineage>
</organism>
<dbReference type="EMBL" id="LZYZ01000003">
    <property type="protein sequence ID" value="OOM13880.1"/>
    <property type="molecule type" value="Genomic_DNA"/>
</dbReference>
<gene>
    <name evidence="6" type="primary">rbsB_3</name>
    <name evidence="6" type="ORF">CLOSAC_19660</name>
</gene>
<comment type="similarity">
    <text evidence="2">Belongs to the bacterial solute-binding protein 2 family.</text>
</comment>
<keyword evidence="3 4" id="KW-0732">Signal</keyword>
<evidence type="ECO:0000256" key="4">
    <source>
        <dbReference type="SAM" id="SignalP"/>
    </source>
</evidence>
<dbReference type="Proteomes" id="UP000191154">
    <property type="component" value="Unassembled WGS sequence"/>
</dbReference>
<dbReference type="NCBIfam" id="NF007936">
    <property type="entry name" value="PRK10653.1"/>
    <property type="match status" value="1"/>
</dbReference>
<accession>A0A1S8NBS0</accession>
<evidence type="ECO:0000313" key="6">
    <source>
        <dbReference type="EMBL" id="OOM13880.1"/>
    </source>
</evidence>
<evidence type="ECO:0000256" key="1">
    <source>
        <dbReference type="ARBA" id="ARBA00004196"/>
    </source>
</evidence>
<dbReference type="GO" id="GO:0030246">
    <property type="term" value="F:carbohydrate binding"/>
    <property type="evidence" value="ECO:0007669"/>
    <property type="project" value="UniProtKB-ARBA"/>
</dbReference>
<evidence type="ECO:0000256" key="2">
    <source>
        <dbReference type="ARBA" id="ARBA00007639"/>
    </source>
</evidence>
<dbReference type="STRING" id="169679.CSACC_15890"/>
<evidence type="ECO:0000313" key="7">
    <source>
        <dbReference type="Proteomes" id="UP000191154"/>
    </source>
</evidence>
<comment type="subcellular location">
    <subcellularLocation>
        <location evidence="1">Cell envelope</location>
    </subcellularLocation>
</comment>
<evidence type="ECO:0000259" key="5">
    <source>
        <dbReference type="Pfam" id="PF13407"/>
    </source>
</evidence>
<dbReference type="RefSeq" id="WP_077865257.1">
    <property type="nucleotide sequence ID" value="NZ_LZYZ01000003.1"/>
</dbReference>